<evidence type="ECO:0000313" key="2">
    <source>
        <dbReference type="Proteomes" id="UP001515500"/>
    </source>
</evidence>
<organism evidence="2 3">
    <name type="scientific">Dioscorea cayennensis subsp. rotundata</name>
    <name type="common">White Guinea yam</name>
    <name type="synonym">Dioscorea rotundata</name>
    <dbReference type="NCBI Taxonomy" id="55577"/>
    <lineage>
        <taxon>Eukaryota</taxon>
        <taxon>Viridiplantae</taxon>
        <taxon>Streptophyta</taxon>
        <taxon>Embryophyta</taxon>
        <taxon>Tracheophyta</taxon>
        <taxon>Spermatophyta</taxon>
        <taxon>Magnoliopsida</taxon>
        <taxon>Liliopsida</taxon>
        <taxon>Dioscoreales</taxon>
        <taxon>Dioscoreaceae</taxon>
        <taxon>Dioscorea</taxon>
    </lineage>
</organism>
<accession>A0AB40B4R0</accession>
<keyword evidence="2" id="KW-1185">Reference proteome</keyword>
<feature type="compositionally biased region" description="Polar residues" evidence="1">
    <location>
        <begin position="80"/>
        <end position="93"/>
    </location>
</feature>
<reference evidence="3" key="1">
    <citation type="submission" date="2025-08" db="UniProtKB">
        <authorList>
            <consortium name="RefSeq"/>
        </authorList>
    </citation>
    <scope>IDENTIFICATION</scope>
</reference>
<protein>
    <submittedName>
        <fullName evidence="3">Uncharacterized protein LOC120258294</fullName>
    </submittedName>
</protein>
<evidence type="ECO:0000256" key="1">
    <source>
        <dbReference type="SAM" id="MobiDB-lite"/>
    </source>
</evidence>
<feature type="region of interest" description="Disordered" evidence="1">
    <location>
        <begin position="72"/>
        <end position="102"/>
    </location>
</feature>
<name>A0AB40B4R0_DIOCR</name>
<dbReference type="GeneID" id="120258294"/>
<dbReference type="AlphaFoldDB" id="A0AB40B4R0"/>
<gene>
    <name evidence="3" type="primary">LOC120258294</name>
</gene>
<proteinExistence type="predicted"/>
<dbReference type="Proteomes" id="UP001515500">
    <property type="component" value="Chromosome 4"/>
</dbReference>
<sequence>MHTYRHILNPTHDKHSWPKSDQGPIIPPEPMNKRRGRKTLLRRKEVDENPGFSRGKVSKKGVKIKCSLCGATGHNKRYHGQNNTTSSAWTSQGFGPVPENIM</sequence>
<dbReference type="RefSeq" id="XP_039121591.1">
    <property type="nucleotide sequence ID" value="XM_039265657.1"/>
</dbReference>
<evidence type="ECO:0000313" key="3">
    <source>
        <dbReference type="RefSeq" id="XP_039121591.1"/>
    </source>
</evidence>
<feature type="region of interest" description="Disordered" evidence="1">
    <location>
        <begin position="1"/>
        <end position="37"/>
    </location>
</feature>